<sequence length="127" mass="14964">MHIVVTIEPSDEPNQKPITRKQLAQKLKCHINSIRNDELLIKQWVDDAQAYYCNQEGKLEGIELSPYLIWLLLKVRSLRKKYRTEKGLEKHIFQNQQIFSEAAFNEYIEQQQHRQARRTGTSGLEVA</sequence>
<gene>
    <name evidence="1" type="ORF">H6G81_17815</name>
</gene>
<dbReference type="EMBL" id="JACJTA010000038">
    <property type="protein sequence ID" value="MBD2606337.1"/>
    <property type="molecule type" value="Genomic_DNA"/>
</dbReference>
<dbReference type="RefSeq" id="WP_029630698.1">
    <property type="nucleotide sequence ID" value="NZ_JACJTA010000038.1"/>
</dbReference>
<accession>A0ABR8GSZ3</accession>
<dbReference type="Proteomes" id="UP000660380">
    <property type="component" value="Unassembled WGS sequence"/>
</dbReference>
<name>A0ABR8GSZ3_9CYAN</name>
<evidence type="ECO:0000313" key="1">
    <source>
        <dbReference type="EMBL" id="MBD2606337.1"/>
    </source>
</evidence>
<reference evidence="1 2" key="1">
    <citation type="journal article" date="2020" name="ISME J.">
        <title>Comparative genomics reveals insights into cyanobacterial evolution and habitat adaptation.</title>
        <authorList>
            <person name="Chen M.Y."/>
            <person name="Teng W.K."/>
            <person name="Zhao L."/>
            <person name="Hu C.X."/>
            <person name="Zhou Y.K."/>
            <person name="Han B.P."/>
            <person name="Song L.R."/>
            <person name="Shu W.S."/>
        </authorList>
    </citation>
    <scope>NUCLEOTIDE SEQUENCE [LARGE SCALE GENOMIC DNA]</scope>
    <source>
        <strain evidence="1 2">FACHB-248</strain>
    </source>
</reference>
<organism evidence="1 2">
    <name type="scientific">Scytonema hofmannii FACHB-248</name>
    <dbReference type="NCBI Taxonomy" id="1842502"/>
    <lineage>
        <taxon>Bacteria</taxon>
        <taxon>Bacillati</taxon>
        <taxon>Cyanobacteriota</taxon>
        <taxon>Cyanophyceae</taxon>
        <taxon>Nostocales</taxon>
        <taxon>Scytonemataceae</taxon>
        <taxon>Scytonema</taxon>
    </lineage>
</organism>
<proteinExistence type="predicted"/>
<evidence type="ECO:0000313" key="2">
    <source>
        <dbReference type="Proteomes" id="UP000660380"/>
    </source>
</evidence>
<keyword evidence="2" id="KW-1185">Reference proteome</keyword>
<protein>
    <submittedName>
        <fullName evidence="1">Uncharacterized protein</fullName>
    </submittedName>
</protein>
<comment type="caution">
    <text evidence="1">The sequence shown here is derived from an EMBL/GenBank/DDBJ whole genome shotgun (WGS) entry which is preliminary data.</text>
</comment>